<gene>
    <name evidence="1" type="ORF">Cni_G26715</name>
</gene>
<dbReference type="EMBL" id="CP136897">
    <property type="protein sequence ID" value="WOL17922.1"/>
    <property type="molecule type" value="Genomic_DNA"/>
</dbReference>
<keyword evidence="2" id="KW-1185">Reference proteome</keyword>
<dbReference type="AlphaFoldDB" id="A0AAQ3KZL6"/>
<name>A0AAQ3KZL6_9LILI</name>
<proteinExistence type="predicted"/>
<organism evidence="1 2">
    <name type="scientific">Canna indica</name>
    <name type="common">Indian-shot</name>
    <dbReference type="NCBI Taxonomy" id="4628"/>
    <lineage>
        <taxon>Eukaryota</taxon>
        <taxon>Viridiplantae</taxon>
        <taxon>Streptophyta</taxon>
        <taxon>Embryophyta</taxon>
        <taxon>Tracheophyta</taxon>
        <taxon>Spermatophyta</taxon>
        <taxon>Magnoliopsida</taxon>
        <taxon>Liliopsida</taxon>
        <taxon>Zingiberales</taxon>
        <taxon>Cannaceae</taxon>
        <taxon>Canna</taxon>
    </lineage>
</organism>
<sequence length="108" mass="12627">MNENVLELLLPWRCSCYVHLGVELALDFFKVQNPACVHDLETYIGLLKCPGKMVQVHKEGVLGLLEKARMILLKKKMMMMKKRRFQGWTWPHAALRHVGNWVQSLRLI</sequence>
<accession>A0AAQ3KZL6</accession>
<protein>
    <submittedName>
        <fullName evidence="1">Uncharacterized protein</fullName>
    </submittedName>
</protein>
<evidence type="ECO:0000313" key="2">
    <source>
        <dbReference type="Proteomes" id="UP001327560"/>
    </source>
</evidence>
<dbReference type="Proteomes" id="UP001327560">
    <property type="component" value="Chromosome 8"/>
</dbReference>
<reference evidence="1 2" key="1">
    <citation type="submission" date="2023-10" db="EMBL/GenBank/DDBJ databases">
        <title>Chromosome-scale genome assembly provides insights into flower coloration mechanisms of Canna indica.</title>
        <authorList>
            <person name="Li C."/>
        </authorList>
    </citation>
    <scope>NUCLEOTIDE SEQUENCE [LARGE SCALE GENOMIC DNA]</scope>
    <source>
        <tissue evidence="1">Flower</tissue>
    </source>
</reference>
<evidence type="ECO:0000313" key="1">
    <source>
        <dbReference type="EMBL" id="WOL17922.1"/>
    </source>
</evidence>